<comment type="caution">
    <text evidence="2">The sequence shown here is derived from an EMBL/GenBank/DDBJ whole genome shotgun (WGS) entry which is preliminary data.</text>
</comment>
<dbReference type="Proteomes" id="UP000306740">
    <property type="component" value="Unassembled WGS sequence"/>
</dbReference>
<dbReference type="OrthoDB" id="582247at2"/>
<evidence type="ECO:0000313" key="3">
    <source>
        <dbReference type="EMBL" id="TNC46037.1"/>
    </source>
</evidence>
<organism evidence="2 4">
    <name type="scientific">Mumia zhuanghuii</name>
    <dbReference type="NCBI Taxonomy" id="2585211"/>
    <lineage>
        <taxon>Bacteria</taxon>
        <taxon>Bacillati</taxon>
        <taxon>Actinomycetota</taxon>
        <taxon>Actinomycetes</taxon>
        <taxon>Propionibacteriales</taxon>
        <taxon>Nocardioidaceae</taxon>
        <taxon>Mumia</taxon>
    </lineage>
</organism>
<dbReference type="InterPro" id="IPR032710">
    <property type="entry name" value="NTF2-like_dom_sf"/>
</dbReference>
<evidence type="ECO:0000259" key="1">
    <source>
        <dbReference type="Pfam" id="PF14534"/>
    </source>
</evidence>
<evidence type="ECO:0000313" key="2">
    <source>
        <dbReference type="EMBL" id="TNC43096.1"/>
    </source>
</evidence>
<name>A0A5C4MGB2_9ACTN</name>
<proteinExistence type="predicted"/>
<gene>
    <name evidence="3" type="ORF">FHE65_13865</name>
    <name evidence="2" type="ORF">FHE65_19195</name>
</gene>
<dbReference type="SUPFAM" id="SSF54427">
    <property type="entry name" value="NTF2-like"/>
    <property type="match status" value="1"/>
</dbReference>
<sequence length="141" mass="15394">MTITTADTTRQDDLDALRDVVAELERAQNAEDVDAFVALFREDAIWTTGGGRLLVGRDAIADFTRTVLPGAMRESTSSYVPVHVLFLRSDVAAVKVRQIVTGLDGSPSVDEAYEGSPMYVMTKEDGRWLLTANQNTVVVSD</sequence>
<dbReference type="Gene3D" id="3.10.450.50">
    <property type="match status" value="1"/>
</dbReference>
<feature type="domain" description="DUF4440" evidence="1">
    <location>
        <begin position="17"/>
        <end position="130"/>
    </location>
</feature>
<dbReference type="NCBIfam" id="TIGR02246">
    <property type="entry name" value="SgcJ/EcaC family oxidoreductase"/>
    <property type="match status" value="1"/>
</dbReference>
<dbReference type="EMBL" id="VDFR01000062">
    <property type="protein sequence ID" value="TNC46037.1"/>
    <property type="molecule type" value="Genomic_DNA"/>
</dbReference>
<dbReference type="InterPro" id="IPR011944">
    <property type="entry name" value="Steroid_delta5-4_isomerase"/>
</dbReference>
<evidence type="ECO:0000313" key="4">
    <source>
        <dbReference type="Proteomes" id="UP000306740"/>
    </source>
</evidence>
<dbReference type="AlphaFoldDB" id="A0A5C4MGB2"/>
<dbReference type="RefSeq" id="WP_139106037.1">
    <property type="nucleotide sequence ID" value="NZ_VDFR01000062.1"/>
</dbReference>
<dbReference type="InterPro" id="IPR027843">
    <property type="entry name" value="DUF4440"/>
</dbReference>
<reference evidence="2 4" key="1">
    <citation type="submission" date="2019-05" db="EMBL/GenBank/DDBJ databases">
        <title>Mumia sp. nov., isolated from the intestinal contents of plateau pika (Ochotona curzoniae) in the Qinghai-Tibet plateau of China.</title>
        <authorList>
            <person name="Tian Z."/>
        </authorList>
    </citation>
    <scope>NUCLEOTIDE SEQUENCE [LARGE SCALE GENOMIC DNA]</scope>
    <source>
        <strain evidence="4">527</strain>
        <strain evidence="2">Z527</strain>
    </source>
</reference>
<dbReference type="Pfam" id="PF14534">
    <property type="entry name" value="DUF4440"/>
    <property type="match status" value="1"/>
</dbReference>
<protein>
    <submittedName>
        <fullName evidence="2">SgcJ/EcaC family oxidoreductase</fullName>
    </submittedName>
</protein>
<accession>A0A5C4MGB2</accession>
<dbReference type="EMBL" id="VDFR01000088">
    <property type="protein sequence ID" value="TNC43096.1"/>
    <property type="molecule type" value="Genomic_DNA"/>
</dbReference>